<keyword evidence="8" id="KW-0812">Transmembrane</keyword>
<dbReference type="Gene3D" id="3.30.565.10">
    <property type="entry name" value="Histidine kinase-like ATPase, C-terminal domain"/>
    <property type="match status" value="1"/>
</dbReference>
<dbReference type="SMART" id="SM00387">
    <property type="entry name" value="HATPase_c"/>
    <property type="match status" value="1"/>
</dbReference>
<reference evidence="10 12" key="1">
    <citation type="submission" date="2015-09" db="EMBL/GenBank/DDBJ databases">
        <authorList>
            <consortium name="Pathogen Informatics"/>
        </authorList>
    </citation>
    <scope>NUCLEOTIDE SEQUENCE [LARGE SCALE GENOMIC DNA]</scope>
    <source>
        <strain evidence="10 12">2789STDY5608872</strain>
    </source>
</reference>
<accession>A0A173TRM6</accession>
<dbReference type="InterPro" id="IPR050736">
    <property type="entry name" value="Sensor_HK_Regulatory"/>
</dbReference>
<dbReference type="SMART" id="SM00388">
    <property type="entry name" value="HisKA"/>
    <property type="match status" value="1"/>
</dbReference>
<dbReference type="InterPro" id="IPR003661">
    <property type="entry name" value="HisK_dim/P_dom"/>
</dbReference>
<feature type="domain" description="Histidine kinase" evidence="9">
    <location>
        <begin position="490"/>
        <end position="703"/>
    </location>
</feature>
<dbReference type="Pfam" id="PF02518">
    <property type="entry name" value="HATPase_c"/>
    <property type="match status" value="1"/>
</dbReference>
<dbReference type="PANTHER" id="PTHR43711:SF26">
    <property type="entry name" value="SENSOR HISTIDINE KINASE RCSC"/>
    <property type="match status" value="1"/>
</dbReference>
<gene>
    <name evidence="10" type="primary">barA_2</name>
    <name evidence="10" type="ORF">ERS852429_01737</name>
    <name evidence="11" type="ORF">PN599_06955</name>
</gene>
<keyword evidence="6" id="KW-0902">Two-component regulatory system</keyword>
<dbReference type="InterPro" id="IPR036890">
    <property type="entry name" value="HATPase_C_sf"/>
</dbReference>
<dbReference type="CDD" id="cd00082">
    <property type="entry name" value="HisKA"/>
    <property type="match status" value="1"/>
</dbReference>
<dbReference type="FunFam" id="1.10.287.130:FF:000001">
    <property type="entry name" value="Two-component sensor histidine kinase"/>
    <property type="match status" value="1"/>
</dbReference>
<organism evidence="10 12">
    <name type="scientific">Parabacteroides distasonis</name>
    <dbReference type="NCBI Taxonomy" id="823"/>
    <lineage>
        <taxon>Bacteria</taxon>
        <taxon>Pseudomonadati</taxon>
        <taxon>Bacteroidota</taxon>
        <taxon>Bacteroidia</taxon>
        <taxon>Bacteroidales</taxon>
        <taxon>Tannerellaceae</taxon>
        <taxon>Parabacteroides</taxon>
    </lineage>
</organism>
<dbReference type="InterPro" id="IPR003594">
    <property type="entry name" value="HATPase_dom"/>
</dbReference>
<dbReference type="SUPFAM" id="SSF55874">
    <property type="entry name" value="ATPase domain of HSP90 chaperone/DNA topoisomerase II/histidine kinase"/>
    <property type="match status" value="1"/>
</dbReference>
<evidence type="ECO:0000256" key="1">
    <source>
        <dbReference type="ARBA" id="ARBA00000085"/>
    </source>
</evidence>
<keyword evidence="7" id="KW-0175">Coiled coil</keyword>
<keyword evidence="8" id="KW-0472">Membrane</keyword>
<reference evidence="11" key="2">
    <citation type="submission" date="2023-01" db="EMBL/GenBank/DDBJ databases">
        <title>Human gut microbiome strain richness.</title>
        <authorList>
            <person name="Chen-Liaw A."/>
        </authorList>
    </citation>
    <scope>NUCLEOTIDE SEQUENCE</scope>
    <source>
        <strain evidence="11">RTP21484st1_E5_RTP21484_190118</strain>
    </source>
</reference>
<sequence length="714" mass="81970">MRQKNRLNNWISIRMGMVIVIFLGVSCGSMKSSTPPPAKDRLTEIDSLERLLPDCPTIASTLPLLRRLAFLYQQQSEMKVYNERLYENAMAVDSISVAYLGLKNLAEYYYDQSVRDSLEYYCSLVDSIAKARHEYPNVLFDVKSLSCQDLLWLGNYELAMSEAMDLYRLASNLDHRYGLLRCSETLGLIYQRIRRDSDAVVSFQESLDLLKDIKDVPDIMDTKVRLTSYQLESSVRTKQYASTERILGQYKALLDEQYKIYQEKNDLLSIKREYWLLYSFYTSFYLSQGDLENAKRSLDQASSYADSNWVEGDYAINTYLAVKARYHKAAGDIPLALHCINEVLETERLPEDIQFKADILKEQGLLGEVMALYDELYSTLTKRRGTSFLRQVNQLRTLHELHEKELKETELKEAGQRIARKQDLLIFILSISVVLLILLYVLFLYYRHLRSLKNQLQREKELLLESQRQLIKEKTRAEEASLMKSAFLANMSHEVRTPLNAIVGFSGLLVEPSTDEEERKEYSSIIRNNTDLMLNLVNDVLDLSRMETGDLHFDIKDHLLLVCCQMALESVRHRIPDGVKLTFSPAGEPIVVHVDNLRLQQLLTNLLTNAAKFTEKGEINLSFQLEPDRKKVRIAVTDTGAGIPLEKQATIFNRFEKLDDYKPGVGLGLSICLLIAERLDGALFIDSSYTDGARFVLILSCEIDSSIYNPPIEV</sequence>
<keyword evidence="3" id="KW-0597">Phosphoprotein</keyword>
<dbReference type="InterPro" id="IPR036097">
    <property type="entry name" value="HisK_dim/P_sf"/>
</dbReference>
<dbReference type="GO" id="GO:0000155">
    <property type="term" value="F:phosphorelay sensor kinase activity"/>
    <property type="evidence" value="ECO:0007669"/>
    <property type="project" value="InterPro"/>
</dbReference>
<name>A0A173TRM6_PARDI</name>
<dbReference type="EMBL" id="JAQMPJ010000004">
    <property type="protein sequence ID" value="MDB9004735.1"/>
    <property type="molecule type" value="Genomic_DNA"/>
</dbReference>
<dbReference type="PRINTS" id="PR00344">
    <property type="entry name" value="BCTRLSENSOR"/>
</dbReference>
<evidence type="ECO:0000256" key="4">
    <source>
        <dbReference type="ARBA" id="ARBA00022679"/>
    </source>
</evidence>
<evidence type="ECO:0000256" key="5">
    <source>
        <dbReference type="ARBA" id="ARBA00022777"/>
    </source>
</evidence>
<dbReference type="Proteomes" id="UP000095591">
    <property type="component" value="Unassembled WGS sequence"/>
</dbReference>
<dbReference type="SUPFAM" id="SSF48452">
    <property type="entry name" value="TPR-like"/>
    <property type="match status" value="1"/>
</dbReference>
<keyword evidence="4 10" id="KW-0808">Transferase</keyword>
<evidence type="ECO:0000259" key="9">
    <source>
        <dbReference type="PROSITE" id="PS50109"/>
    </source>
</evidence>
<dbReference type="EMBL" id="CYXP01000003">
    <property type="protein sequence ID" value="CUN05592.1"/>
    <property type="molecule type" value="Genomic_DNA"/>
</dbReference>
<feature type="coiled-coil region" evidence="7">
    <location>
        <begin position="446"/>
        <end position="473"/>
    </location>
</feature>
<feature type="transmembrane region" description="Helical" evidence="8">
    <location>
        <begin position="424"/>
        <end position="446"/>
    </location>
</feature>
<dbReference type="Gene3D" id="1.25.40.10">
    <property type="entry name" value="Tetratricopeptide repeat domain"/>
    <property type="match status" value="1"/>
</dbReference>
<evidence type="ECO:0000256" key="8">
    <source>
        <dbReference type="SAM" id="Phobius"/>
    </source>
</evidence>
<dbReference type="PROSITE" id="PS51257">
    <property type="entry name" value="PROKAR_LIPOPROTEIN"/>
    <property type="match status" value="1"/>
</dbReference>
<evidence type="ECO:0000256" key="6">
    <source>
        <dbReference type="ARBA" id="ARBA00023012"/>
    </source>
</evidence>
<dbReference type="EC" id="2.7.13.3" evidence="2"/>
<dbReference type="InterPro" id="IPR004358">
    <property type="entry name" value="Sig_transdc_His_kin-like_C"/>
</dbReference>
<protein>
    <recommendedName>
        <fullName evidence="2">histidine kinase</fullName>
        <ecNumber evidence="2">2.7.13.3</ecNumber>
    </recommendedName>
</protein>
<dbReference type="InterPro" id="IPR011990">
    <property type="entry name" value="TPR-like_helical_dom_sf"/>
</dbReference>
<evidence type="ECO:0000313" key="11">
    <source>
        <dbReference type="EMBL" id="MDB9004735.1"/>
    </source>
</evidence>
<evidence type="ECO:0000313" key="12">
    <source>
        <dbReference type="Proteomes" id="UP000095591"/>
    </source>
</evidence>
<proteinExistence type="predicted"/>
<dbReference type="RefSeq" id="WP_044545250.1">
    <property type="nucleotide sequence ID" value="NZ_CDRH01000194.1"/>
</dbReference>
<dbReference type="Gene3D" id="1.10.287.130">
    <property type="match status" value="1"/>
</dbReference>
<evidence type="ECO:0000313" key="10">
    <source>
        <dbReference type="EMBL" id="CUN05592.1"/>
    </source>
</evidence>
<dbReference type="AlphaFoldDB" id="A0A173TRM6"/>
<evidence type="ECO:0000256" key="2">
    <source>
        <dbReference type="ARBA" id="ARBA00012438"/>
    </source>
</evidence>
<comment type="catalytic activity">
    <reaction evidence="1">
        <text>ATP + protein L-histidine = ADP + protein N-phospho-L-histidine.</text>
        <dbReference type="EC" id="2.7.13.3"/>
    </reaction>
</comment>
<keyword evidence="5 10" id="KW-0418">Kinase</keyword>
<keyword evidence="8" id="KW-1133">Transmembrane helix</keyword>
<evidence type="ECO:0000256" key="7">
    <source>
        <dbReference type="SAM" id="Coils"/>
    </source>
</evidence>
<dbReference type="Pfam" id="PF00512">
    <property type="entry name" value="HisKA"/>
    <property type="match status" value="1"/>
</dbReference>
<dbReference type="Proteomes" id="UP001210126">
    <property type="component" value="Unassembled WGS sequence"/>
</dbReference>
<dbReference type="SUPFAM" id="SSF47384">
    <property type="entry name" value="Homodimeric domain of signal transducing histidine kinase"/>
    <property type="match status" value="1"/>
</dbReference>
<dbReference type="InterPro" id="IPR005467">
    <property type="entry name" value="His_kinase_dom"/>
</dbReference>
<dbReference type="PROSITE" id="PS50109">
    <property type="entry name" value="HIS_KIN"/>
    <property type="match status" value="1"/>
</dbReference>
<evidence type="ECO:0000256" key="3">
    <source>
        <dbReference type="ARBA" id="ARBA00022553"/>
    </source>
</evidence>
<dbReference type="PANTHER" id="PTHR43711">
    <property type="entry name" value="TWO-COMPONENT HISTIDINE KINASE"/>
    <property type="match status" value="1"/>
</dbReference>